<feature type="transmembrane region" description="Helical" evidence="1">
    <location>
        <begin position="15"/>
        <end position="36"/>
    </location>
</feature>
<keyword evidence="1" id="KW-0472">Membrane</keyword>
<evidence type="ECO:0008006" key="4">
    <source>
        <dbReference type="Google" id="ProtNLM"/>
    </source>
</evidence>
<keyword evidence="1" id="KW-1133">Transmembrane helix</keyword>
<dbReference type="Proteomes" id="UP001147700">
    <property type="component" value="Unassembled WGS sequence"/>
</dbReference>
<accession>A0ABT4RJS8</accession>
<gene>
    <name evidence="2" type="ORF">OJ962_14535</name>
</gene>
<comment type="caution">
    <text evidence="2">The sequence shown here is derived from an EMBL/GenBank/DDBJ whole genome shotgun (WGS) entry which is preliminary data.</text>
</comment>
<reference evidence="2" key="1">
    <citation type="submission" date="2022-10" db="EMBL/GenBank/DDBJ databases">
        <title>The WGS of Solirubrobacter sp. CPCC 204708.</title>
        <authorList>
            <person name="Jiang Z."/>
        </authorList>
    </citation>
    <scope>NUCLEOTIDE SEQUENCE</scope>
    <source>
        <strain evidence="2">CPCC 204708</strain>
    </source>
</reference>
<proteinExistence type="predicted"/>
<name>A0ABT4RJS8_9ACTN</name>
<organism evidence="2 3">
    <name type="scientific">Solirubrobacter deserti</name>
    <dbReference type="NCBI Taxonomy" id="2282478"/>
    <lineage>
        <taxon>Bacteria</taxon>
        <taxon>Bacillati</taxon>
        <taxon>Actinomycetota</taxon>
        <taxon>Thermoleophilia</taxon>
        <taxon>Solirubrobacterales</taxon>
        <taxon>Solirubrobacteraceae</taxon>
        <taxon>Solirubrobacter</taxon>
    </lineage>
</organism>
<keyword evidence="3" id="KW-1185">Reference proteome</keyword>
<dbReference type="EMBL" id="JAPCID010000018">
    <property type="protein sequence ID" value="MDA0138718.1"/>
    <property type="molecule type" value="Genomic_DNA"/>
</dbReference>
<feature type="transmembrane region" description="Helical" evidence="1">
    <location>
        <begin position="120"/>
        <end position="142"/>
    </location>
</feature>
<sequence length="478" mass="51959">MIESAPNDSMDTHGWLYNVLLLAAIASNLAAIGWLFRMLAVHPAPVAGRLSLRRQALKLLSASNRRKRWTDAIQRRRQRLGWTRFVIYAAALFVVVLIPVDVRWGPLDDVEDSEEFLRTLWQVVGAALGVSVAMVAFAFEAFRGSGQQAYGGSLREFAGASRLLLVIEIGLVSLLLDGVVLFGWGHNAPRGLPAAWAIIVSGITLVGVGYVMHRVVRLLDDSALRRMREERVRRLVDQAMTQQLVGQAATLWLGSSSLPIRTSFGNPGGATPIVASRAGEVVDVRLGPLSRFAVRHPNSQLWLPVNLGDSVAESGTGLYLTGQVSPRKRRRLAAAVRVRRADDESGNRALTEALERLHQQAMGAARGGRENEWRAIGQLYELVLLALPKAAAAWGIPFAGAVMAPGFFGVGPVQRIADFLYDELVAAVNANSRELIGPITYLPQHVAIEATRLGAPALAAPLFQLYPAMYALARRGRA</sequence>
<feature type="transmembrane region" description="Helical" evidence="1">
    <location>
        <begin position="82"/>
        <end position="100"/>
    </location>
</feature>
<keyword evidence="1" id="KW-0812">Transmembrane</keyword>
<evidence type="ECO:0000313" key="2">
    <source>
        <dbReference type="EMBL" id="MDA0138718.1"/>
    </source>
</evidence>
<evidence type="ECO:0000256" key="1">
    <source>
        <dbReference type="SAM" id="Phobius"/>
    </source>
</evidence>
<feature type="transmembrane region" description="Helical" evidence="1">
    <location>
        <begin position="163"/>
        <end position="184"/>
    </location>
</feature>
<evidence type="ECO:0000313" key="3">
    <source>
        <dbReference type="Proteomes" id="UP001147700"/>
    </source>
</evidence>
<dbReference type="RefSeq" id="WP_202957419.1">
    <property type="nucleotide sequence ID" value="NZ_JAPCID010000018.1"/>
</dbReference>
<protein>
    <recommendedName>
        <fullName evidence="4">DUF2207 domain-containing protein</fullName>
    </recommendedName>
</protein>
<feature type="transmembrane region" description="Helical" evidence="1">
    <location>
        <begin position="196"/>
        <end position="216"/>
    </location>
</feature>